<dbReference type="PATRIC" id="fig|1384056.3.peg.2158"/>
<keyword evidence="2 3" id="KW-0802">TPR repeat</keyword>
<feature type="repeat" description="TPR" evidence="3">
    <location>
        <begin position="32"/>
        <end position="65"/>
    </location>
</feature>
<comment type="caution">
    <text evidence="4">The sequence shown here is derived from an EMBL/GenBank/DDBJ whole genome shotgun (WGS) entry which is preliminary data.</text>
</comment>
<dbReference type="Pfam" id="PF14559">
    <property type="entry name" value="TPR_19"/>
    <property type="match status" value="1"/>
</dbReference>
<accession>A0A091ATI5</accession>
<name>A0A091ATI5_9GAMM</name>
<gene>
    <name evidence="4" type="ORF">N787_03225</name>
</gene>
<dbReference type="Pfam" id="PF13432">
    <property type="entry name" value="TPR_16"/>
    <property type="match status" value="2"/>
</dbReference>
<evidence type="ECO:0000256" key="3">
    <source>
        <dbReference type="PROSITE-ProRule" id="PRU00339"/>
    </source>
</evidence>
<dbReference type="eggNOG" id="COG0457">
    <property type="taxonomic scope" value="Bacteria"/>
</dbReference>
<dbReference type="OrthoDB" id="5965059at2"/>
<dbReference type="Proteomes" id="UP000029393">
    <property type="component" value="Unassembled WGS sequence"/>
</dbReference>
<dbReference type="InterPro" id="IPR019734">
    <property type="entry name" value="TPR_rpt"/>
</dbReference>
<reference evidence="4 5" key="1">
    <citation type="submission" date="2013-09" db="EMBL/GenBank/DDBJ databases">
        <title>Genome sequencing of Arenimonas metalli.</title>
        <authorList>
            <person name="Chen F."/>
            <person name="Wang G."/>
        </authorList>
    </citation>
    <scope>NUCLEOTIDE SEQUENCE [LARGE SCALE GENOMIC DNA]</scope>
    <source>
        <strain evidence="4 5">CF5-1</strain>
    </source>
</reference>
<dbReference type="EMBL" id="AVCK01000044">
    <property type="protein sequence ID" value="KFN42676.1"/>
    <property type="molecule type" value="Genomic_DNA"/>
</dbReference>
<evidence type="ECO:0000256" key="2">
    <source>
        <dbReference type="ARBA" id="ARBA00022803"/>
    </source>
</evidence>
<evidence type="ECO:0000256" key="1">
    <source>
        <dbReference type="ARBA" id="ARBA00022737"/>
    </source>
</evidence>
<sequence>MLDRINAAMREGDFATALATARELVAAEPANADAWHLLGIAAMATGESAAAREALDRAVGLDPEQAAFHATRAALDMTEGKPTDGLREALSLNPNTLSAYILQVHAALARGDLPEARRRLRLAQRVDAGHPQVSMAEGYVADASGDRDLALRCFTAAATARPNMASAQLALGLAYLQRQTWAFAEQALSNALRLDPSRPRIALRGLVEAQRRQDDRAGALKSLDELVERFPAELDAIVLRADLRLQSGDRDGAIADLEHVLARQPRYIAALRRMALLLAGDGRAPDARALIDKALADAPADRDTWQLRMNLCGPLGESPVDVLQQWHAADPGSADCMELMADFHRSRGDIAQAAAWAERALAVDGNLFHSNMIMLEVEQARDLDLALVRADRLLVQQTDVQRQRQVLAWAGLALDQAGRHAEATLCWKNMLQRVSRQSPLVPPPSVAPADQVPEGTIEATLVWAPVGVRGEAVLMAAKQQLGNRLDLGRASVVAAGDGFGLVRFPPGDPRAGSAERWAQAVTAAGLDPATLVDWMPHLDPYTLAALRGARVLCLLADPRDALLNWFVFGSLQNYLPSPDPVAAADWLARTLDAVADHRDAHPDRVVFARLDGDAAEAAAAIEQALGLPQPLPGLHGRGARLPSGHWRHYREGFAEAFERLAPVAARLGYPAA</sequence>
<dbReference type="RefSeq" id="WP_034214034.1">
    <property type="nucleotide sequence ID" value="NZ_AVCK01000044.1"/>
</dbReference>
<dbReference type="PANTHER" id="PTHR44858">
    <property type="entry name" value="TETRATRICOPEPTIDE REPEAT PROTEIN 6"/>
    <property type="match status" value="1"/>
</dbReference>
<dbReference type="SUPFAM" id="SSF48452">
    <property type="entry name" value="TPR-like"/>
    <property type="match status" value="2"/>
</dbReference>
<dbReference type="PROSITE" id="PS50005">
    <property type="entry name" value="TPR"/>
    <property type="match status" value="2"/>
</dbReference>
<protein>
    <submittedName>
        <fullName evidence="4">Uncharacterized protein</fullName>
    </submittedName>
</protein>
<proteinExistence type="predicted"/>
<evidence type="ECO:0000313" key="5">
    <source>
        <dbReference type="Proteomes" id="UP000029393"/>
    </source>
</evidence>
<organism evidence="4 5">
    <name type="scientific">Arenimonas metalli CF5-1</name>
    <dbReference type="NCBI Taxonomy" id="1384056"/>
    <lineage>
        <taxon>Bacteria</taxon>
        <taxon>Pseudomonadati</taxon>
        <taxon>Pseudomonadota</taxon>
        <taxon>Gammaproteobacteria</taxon>
        <taxon>Lysobacterales</taxon>
        <taxon>Lysobacteraceae</taxon>
        <taxon>Arenimonas</taxon>
    </lineage>
</organism>
<dbReference type="Gene3D" id="1.25.40.10">
    <property type="entry name" value="Tetratricopeptide repeat domain"/>
    <property type="match status" value="4"/>
</dbReference>
<dbReference type="STRING" id="1384056.N787_03225"/>
<dbReference type="InterPro" id="IPR011990">
    <property type="entry name" value="TPR-like_helical_dom_sf"/>
</dbReference>
<feature type="repeat" description="TPR" evidence="3">
    <location>
        <begin position="165"/>
        <end position="198"/>
    </location>
</feature>
<dbReference type="PANTHER" id="PTHR44858:SF1">
    <property type="entry name" value="UDP-N-ACETYLGLUCOSAMINE--PEPTIDE N-ACETYLGLUCOSAMINYLTRANSFERASE SPINDLY-RELATED"/>
    <property type="match status" value="1"/>
</dbReference>
<keyword evidence="1" id="KW-0677">Repeat</keyword>
<evidence type="ECO:0000313" key="4">
    <source>
        <dbReference type="EMBL" id="KFN42676.1"/>
    </source>
</evidence>
<dbReference type="SMART" id="SM00028">
    <property type="entry name" value="TPR"/>
    <property type="match status" value="6"/>
</dbReference>
<keyword evidence="5" id="KW-1185">Reference proteome</keyword>
<dbReference type="AlphaFoldDB" id="A0A091ATI5"/>
<dbReference type="InterPro" id="IPR050498">
    <property type="entry name" value="Ycf3"/>
</dbReference>